<protein>
    <submittedName>
        <fullName evidence="2">Uncharacterized protein</fullName>
    </submittedName>
</protein>
<dbReference type="AlphaFoldDB" id="A0A139AD78"/>
<name>A0A139AD78_GONPJ</name>
<gene>
    <name evidence="2" type="ORF">M427DRAFT_155918</name>
</gene>
<feature type="non-terminal residue" evidence="2">
    <location>
        <position position="1"/>
    </location>
</feature>
<dbReference type="EMBL" id="KQ965768">
    <property type="protein sequence ID" value="KXS14619.1"/>
    <property type="molecule type" value="Genomic_DNA"/>
</dbReference>
<organism evidence="2 3">
    <name type="scientific">Gonapodya prolifera (strain JEL478)</name>
    <name type="common">Monoblepharis prolifera</name>
    <dbReference type="NCBI Taxonomy" id="1344416"/>
    <lineage>
        <taxon>Eukaryota</taxon>
        <taxon>Fungi</taxon>
        <taxon>Fungi incertae sedis</taxon>
        <taxon>Chytridiomycota</taxon>
        <taxon>Chytridiomycota incertae sedis</taxon>
        <taxon>Monoblepharidomycetes</taxon>
        <taxon>Monoblepharidales</taxon>
        <taxon>Gonapodyaceae</taxon>
        <taxon>Gonapodya</taxon>
    </lineage>
</organism>
<feature type="compositionally biased region" description="Polar residues" evidence="1">
    <location>
        <begin position="82"/>
        <end position="100"/>
    </location>
</feature>
<feature type="non-terminal residue" evidence="2">
    <location>
        <position position="162"/>
    </location>
</feature>
<accession>A0A139AD78</accession>
<evidence type="ECO:0000256" key="1">
    <source>
        <dbReference type="SAM" id="MobiDB-lite"/>
    </source>
</evidence>
<evidence type="ECO:0000313" key="2">
    <source>
        <dbReference type="EMBL" id="KXS14619.1"/>
    </source>
</evidence>
<dbReference type="Proteomes" id="UP000070544">
    <property type="component" value="Unassembled WGS sequence"/>
</dbReference>
<proteinExistence type="predicted"/>
<evidence type="ECO:0000313" key="3">
    <source>
        <dbReference type="Proteomes" id="UP000070544"/>
    </source>
</evidence>
<sequence>PYFFWVRTDCDIHTSLRHFTKARNCSCKYDPLIPRCSTCSSSSSYTSFHTVRTKIPTSPDHSLPSAPHSGSTAARNPAPLSPTVSRSTEPSRNQVAHASSNTCLATRGPTRYCRDPRSETRSISTAITARTCAGVNHTPWLSAAAQSSSSCSSSETVAAPGC</sequence>
<reference evidence="2 3" key="1">
    <citation type="journal article" date="2015" name="Genome Biol. Evol.">
        <title>Phylogenomic analyses indicate that early fungi evolved digesting cell walls of algal ancestors of land plants.</title>
        <authorList>
            <person name="Chang Y."/>
            <person name="Wang S."/>
            <person name="Sekimoto S."/>
            <person name="Aerts A.L."/>
            <person name="Choi C."/>
            <person name="Clum A."/>
            <person name="LaButti K.M."/>
            <person name="Lindquist E.A."/>
            <person name="Yee Ngan C."/>
            <person name="Ohm R.A."/>
            <person name="Salamov A.A."/>
            <person name="Grigoriev I.V."/>
            <person name="Spatafora J.W."/>
            <person name="Berbee M.L."/>
        </authorList>
    </citation>
    <scope>NUCLEOTIDE SEQUENCE [LARGE SCALE GENOMIC DNA]</scope>
    <source>
        <strain evidence="2 3">JEL478</strain>
    </source>
</reference>
<keyword evidence="3" id="KW-1185">Reference proteome</keyword>
<feature type="region of interest" description="Disordered" evidence="1">
    <location>
        <begin position="56"/>
        <end position="100"/>
    </location>
</feature>